<organism evidence="2 3">
    <name type="scientific">Ophiophagus hannah</name>
    <name type="common">King cobra</name>
    <name type="synonym">Naja hannah</name>
    <dbReference type="NCBI Taxonomy" id="8665"/>
    <lineage>
        <taxon>Eukaryota</taxon>
        <taxon>Metazoa</taxon>
        <taxon>Chordata</taxon>
        <taxon>Craniata</taxon>
        <taxon>Vertebrata</taxon>
        <taxon>Euteleostomi</taxon>
        <taxon>Lepidosauria</taxon>
        <taxon>Squamata</taxon>
        <taxon>Bifurcata</taxon>
        <taxon>Unidentata</taxon>
        <taxon>Episquamata</taxon>
        <taxon>Toxicofera</taxon>
        <taxon>Serpentes</taxon>
        <taxon>Colubroidea</taxon>
        <taxon>Elapidae</taxon>
        <taxon>Elapinae</taxon>
        <taxon>Ophiophagus</taxon>
    </lineage>
</organism>
<gene>
    <name evidence="2" type="primary">PXR1</name>
    <name evidence="2" type="ORF">L345_16965</name>
</gene>
<proteinExistence type="predicted"/>
<name>V8N6Y3_OPHHA</name>
<evidence type="ECO:0000313" key="2">
    <source>
        <dbReference type="EMBL" id="ETE57322.1"/>
    </source>
</evidence>
<comment type="caution">
    <text evidence="2">The sequence shown here is derived from an EMBL/GenBank/DDBJ whole genome shotgun (WGS) entry which is preliminary data.</text>
</comment>
<accession>V8N6Y3</accession>
<dbReference type="AlphaFoldDB" id="V8N6Y3"/>
<feature type="compositionally biased region" description="Basic and acidic residues" evidence="1">
    <location>
        <begin position="17"/>
        <end position="52"/>
    </location>
</feature>
<feature type="region of interest" description="Disordered" evidence="1">
    <location>
        <begin position="1"/>
        <end position="88"/>
    </location>
</feature>
<dbReference type="EMBL" id="AZIM01008797">
    <property type="protein sequence ID" value="ETE57322.1"/>
    <property type="molecule type" value="Genomic_DNA"/>
</dbReference>
<feature type="compositionally biased region" description="Basic and acidic residues" evidence="1">
    <location>
        <begin position="61"/>
        <end position="76"/>
    </location>
</feature>
<keyword evidence="3" id="KW-1185">Reference proteome</keyword>
<feature type="non-terminal residue" evidence="2">
    <location>
        <position position="1"/>
    </location>
</feature>
<protein>
    <submittedName>
        <fullName evidence="2">Pxr1</fullName>
    </submittedName>
</protein>
<evidence type="ECO:0000313" key="3">
    <source>
        <dbReference type="Proteomes" id="UP000018936"/>
    </source>
</evidence>
<reference evidence="2 3" key="1">
    <citation type="journal article" date="2013" name="Proc. Natl. Acad. Sci. U.S.A.">
        <title>The king cobra genome reveals dynamic gene evolution and adaptation in the snake venom system.</title>
        <authorList>
            <person name="Vonk F.J."/>
            <person name="Casewell N.R."/>
            <person name="Henkel C.V."/>
            <person name="Heimberg A.M."/>
            <person name="Jansen H.J."/>
            <person name="McCleary R.J."/>
            <person name="Kerkkamp H.M."/>
            <person name="Vos R.A."/>
            <person name="Guerreiro I."/>
            <person name="Calvete J.J."/>
            <person name="Wuster W."/>
            <person name="Woods A.E."/>
            <person name="Logan J.M."/>
            <person name="Harrison R.A."/>
            <person name="Castoe T.A."/>
            <person name="de Koning A.P."/>
            <person name="Pollock D.D."/>
            <person name="Yandell M."/>
            <person name="Calderon D."/>
            <person name="Renjifo C."/>
            <person name="Currier R.B."/>
            <person name="Salgado D."/>
            <person name="Pla D."/>
            <person name="Sanz L."/>
            <person name="Hyder A.S."/>
            <person name="Ribeiro J.M."/>
            <person name="Arntzen J.W."/>
            <person name="van den Thillart G.E."/>
            <person name="Boetzer M."/>
            <person name="Pirovano W."/>
            <person name="Dirks R.P."/>
            <person name="Spaink H.P."/>
            <person name="Duboule D."/>
            <person name="McGlinn E."/>
            <person name="Kini R.M."/>
            <person name="Richardson M.K."/>
        </authorList>
    </citation>
    <scope>NUCLEOTIDE SEQUENCE</scope>
    <source>
        <tissue evidence="2">Blood</tissue>
    </source>
</reference>
<evidence type="ECO:0000256" key="1">
    <source>
        <dbReference type="SAM" id="MobiDB-lite"/>
    </source>
</evidence>
<sequence length="144" mass="16951">MKAIWRTSGQSPEDSETERKRKEEKGRKEKERVKEKEDEGRKEGRKVKERERKKGKGKKEGKKEGKKKETERQRERERRKKKRTAAGIEEARAKYINLFANSESDETPPQPLAPFTPRCLFISITKLKSQHCPKTSLWSCGRHD</sequence>
<dbReference type="Proteomes" id="UP000018936">
    <property type="component" value="Unassembled WGS sequence"/>
</dbReference>